<dbReference type="SUPFAM" id="SSF53756">
    <property type="entry name" value="UDP-Glycosyltransferase/glycogen phosphorylase"/>
    <property type="match status" value="1"/>
</dbReference>
<comment type="caution">
    <text evidence="1">The sequence shown here is derived from an EMBL/GenBank/DDBJ whole genome shotgun (WGS) entry which is preliminary data.</text>
</comment>
<organism evidence="1 2">
    <name type="scientific">Sabulicella glaciei</name>
    <dbReference type="NCBI Taxonomy" id="2984948"/>
    <lineage>
        <taxon>Bacteria</taxon>
        <taxon>Pseudomonadati</taxon>
        <taxon>Pseudomonadota</taxon>
        <taxon>Alphaproteobacteria</taxon>
        <taxon>Acetobacterales</taxon>
        <taxon>Acetobacteraceae</taxon>
        <taxon>Sabulicella</taxon>
    </lineage>
</organism>
<dbReference type="Proteomes" id="UP001526430">
    <property type="component" value="Unassembled WGS sequence"/>
</dbReference>
<evidence type="ECO:0000313" key="2">
    <source>
        <dbReference type="Proteomes" id="UP001526430"/>
    </source>
</evidence>
<dbReference type="EMBL" id="JAPFQI010000005">
    <property type="protein sequence ID" value="MCW8085832.1"/>
    <property type="molecule type" value="Genomic_DNA"/>
</dbReference>
<evidence type="ECO:0000313" key="1">
    <source>
        <dbReference type="EMBL" id="MCW8085832.1"/>
    </source>
</evidence>
<name>A0ABT3NUJ6_9PROT</name>
<evidence type="ECO:0008006" key="3">
    <source>
        <dbReference type="Google" id="ProtNLM"/>
    </source>
</evidence>
<accession>A0ABT3NUJ6</accession>
<protein>
    <recommendedName>
        <fullName evidence="3">Glycosyltransferase</fullName>
    </recommendedName>
</protein>
<reference evidence="1 2" key="1">
    <citation type="submission" date="2022-10" db="EMBL/GenBank/DDBJ databases">
        <title>Roseococcus glaciei nov., sp. nov., isolated from glacier.</title>
        <authorList>
            <person name="Liu Q."/>
            <person name="Xin Y.-H."/>
        </authorList>
    </citation>
    <scope>NUCLEOTIDE SEQUENCE [LARGE SCALE GENOMIC DNA]</scope>
    <source>
        <strain evidence="1 2">MDT2-1-1</strain>
    </source>
</reference>
<gene>
    <name evidence="1" type="ORF">OF850_09365</name>
</gene>
<sequence length="399" mass="44240">MIIIVEPSWKGHFHAPGNTSTVKVIARAFPNEEVCFFAEETHLAEVRQDAGLQALPNLRFDTLALPTQHFGSPGTISLSRLRDEFRMIRRALRAAPPGENVLLFLISTTATTPFAAVAASLLRRGRVGLQVGYHGNLIDAVGTRPRNPVLRALDTRAALLTRFPVPTRHLLLEEPVREELLRHFPVLANRLDVLPLPVNEREASEQTPLDLSSGPVRVGLLGIGSQAKGGDTFMTLAARLKARWGEAVEFDHIGSKGKGQPEVPEGVLLHPPSSHLPRSEFTERLRRLHYICLPMRRGYYDLSASGTMIDALTFGKPVLATRIPLTEHFFRAYGDIGELRDTGEELEQALDGILGQRDTARYLAQVENLRQAAQSRRLDKLVPIYHRLALDGFPGLLRA</sequence>
<dbReference type="RefSeq" id="WP_301589783.1">
    <property type="nucleotide sequence ID" value="NZ_JAPFQI010000005.1"/>
</dbReference>
<keyword evidence="2" id="KW-1185">Reference proteome</keyword>
<proteinExistence type="predicted"/>